<dbReference type="Pfam" id="PF13505">
    <property type="entry name" value="OMP_b-brl"/>
    <property type="match status" value="1"/>
</dbReference>
<feature type="signal peptide" evidence="2">
    <location>
        <begin position="1"/>
        <end position="20"/>
    </location>
</feature>
<proteinExistence type="predicted"/>
<evidence type="ECO:0000313" key="5">
    <source>
        <dbReference type="Proteomes" id="UP000244441"/>
    </source>
</evidence>
<protein>
    <recommendedName>
        <fullName evidence="3">Outer membrane protein beta-barrel domain-containing protein</fullName>
    </recommendedName>
</protein>
<evidence type="ECO:0000256" key="1">
    <source>
        <dbReference type="ARBA" id="ARBA00022729"/>
    </source>
</evidence>
<dbReference type="RefSeq" id="WP_108602721.1">
    <property type="nucleotide sequence ID" value="NZ_CP026604.1"/>
</dbReference>
<dbReference type="Proteomes" id="UP000244441">
    <property type="component" value="Chromosome"/>
</dbReference>
<dbReference type="OrthoDB" id="6289951at2"/>
<name>A0A2S0VR20_9ALTE</name>
<feature type="chain" id="PRO_5015620705" description="Outer membrane protein beta-barrel domain-containing protein" evidence="2">
    <location>
        <begin position="21"/>
        <end position="189"/>
    </location>
</feature>
<keyword evidence="5" id="KW-1185">Reference proteome</keyword>
<evidence type="ECO:0000259" key="3">
    <source>
        <dbReference type="Pfam" id="PF13505"/>
    </source>
</evidence>
<accession>A0A2S0VR20</accession>
<feature type="domain" description="Outer membrane protein beta-barrel" evidence="3">
    <location>
        <begin position="8"/>
        <end position="185"/>
    </location>
</feature>
<dbReference type="AlphaFoldDB" id="A0A2S0VR20"/>
<sequence>MKRLIGFALAASLFSTPALADLKFGVYAGLTYGGDDLGGLRYENGDTATVKAGGLLVFGGSLTNQLDEEVGFRYKANLAYHFDSATATNADITFDRITFDALAGYQFNENWTAFAGFTRHISPEYEEEFNHSGGTTRLDTATGLVLEGAYSIDYHQDVTFRYTSIEYEIGNGYLTIDGSHIGASYYYYF</sequence>
<organism evidence="4 5">
    <name type="scientific">Saccharobesus litoralis</name>
    <dbReference type="NCBI Taxonomy" id="2172099"/>
    <lineage>
        <taxon>Bacteria</taxon>
        <taxon>Pseudomonadati</taxon>
        <taxon>Pseudomonadota</taxon>
        <taxon>Gammaproteobacteria</taxon>
        <taxon>Alteromonadales</taxon>
        <taxon>Alteromonadaceae</taxon>
        <taxon>Saccharobesus</taxon>
    </lineage>
</organism>
<gene>
    <name evidence="4" type="ORF">C2869_09550</name>
</gene>
<evidence type="ECO:0000313" key="4">
    <source>
        <dbReference type="EMBL" id="AWB66661.1"/>
    </source>
</evidence>
<dbReference type="EMBL" id="CP026604">
    <property type="protein sequence ID" value="AWB66661.1"/>
    <property type="molecule type" value="Genomic_DNA"/>
</dbReference>
<evidence type="ECO:0000256" key="2">
    <source>
        <dbReference type="SAM" id="SignalP"/>
    </source>
</evidence>
<dbReference type="KEGG" id="cate:C2869_09550"/>
<reference evidence="4 5" key="1">
    <citation type="submission" date="2018-01" db="EMBL/GenBank/DDBJ databases">
        <title>Genome sequence of a Cantenovulum-like bacteria.</title>
        <authorList>
            <person name="Tan W.R."/>
            <person name="Lau N.-S."/>
            <person name="Go F."/>
            <person name="Amirul A.-A.A."/>
        </authorList>
    </citation>
    <scope>NUCLEOTIDE SEQUENCE [LARGE SCALE GENOMIC DNA]</scope>
    <source>
        <strain evidence="4 5">CCB-QB4</strain>
    </source>
</reference>
<dbReference type="InterPro" id="IPR027385">
    <property type="entry name" value="Beta-barrel_OMP"/>
</dbReference>
<keyword evidence="1 2" id="KW-0732">Signal</keyword>